<dbReference type="AlphaFoldDB" id="A0A835T106"/>
<evidence type="ECO:0000313" key="8">
    <source>
        <dbReference type="Proteomes" id="UP000650467"/>
    </source>
</evidence>
<evidence type="ECO:0000259" key="6">
    <source>
        <dbReference type="PROSITE" id="PS50026"/>
    </source>
</evidence>
<feature type="domain" description="EGF-like" evidence="6">
    <location>
        <begin position="236"/>
        <end position="275"/>
    </location>
</feature>
<comment type="subcellular location">
    <subcellularLocation>
        <location evidence="1">Golgi apparatus membrane</location>
        <topology evidence="1">Single-pass type II membrane protein</topology>
    </subcellularLocation>
</comment>
<dbReference type="PROSITE" id="PS01186">
    <property type="entry name" value="EGF_2"/>
    <property type="match status" value="2"/>
</dbReference>
<accession>A0A835T106</accession>
<dbReference type="SMART" id="SM00181">
    <property type="entry name" value="EGF"/>
    <property type="match status" value="3"/>
</dbReference>
<dbReference type="PANTHER" id="PTHR11062">
    <property type="entry name" value="EXOSTOSIN HEPARAN SULFATE GLYCOSYLTRANSFERASE -RELATED"/>
    <property type="match status" value="1"/>
</dbReference>
<keyword evidence="4" id="KW-0245">EGF-like domain</keyword>
<evidence type="ECO:0000256" key="4">
    <source>
        <dbReference type="PROSITE-ProRule" id="PRU00076"/>
    </source>
</evidence>
<dbReference type="GO" id="GO:0000139">
    <property type="term" value="C:Golgi membrane"/>
    <property type="evidence" value="ECO:0007669"/>
    <property type="project" value="UniProtKB-SubCell"/>
</dbReference>
<proteinExistence type="inferred from homology"/>
<organism evidence="7 8">
    <name type="scientific">Chlamydomonas incerta</name>
    <dbReference type="NCBI Taxonomy" id="51695"/>
    <lineage>
        <taxon>Eukaryota</taxon>
        <taxon>Viridiplantae</taxon>
        <taxon>Chlorophyta</taxon>
        <taxon>core chlorophytes</taxon>
        <taxon>Chlorophyceae</taxon>
        <taxon>CS clade</taxon>
        <taxon>Chlamydomonadales</taxon>
        <taxon>Chlamydomonadaceae</taxon>
        <taxon>Chlamydomonas</taxon>
    </lineage>
</organism>
<comment type="similarity">
    <text evidence="2">Belongs to the glycosyltransferase 47 family.</text>
</comment>
<dbReference type="InterPro" id="IPR004263">
    <property type="entry name" value="Exostosin"/>
</dbReference>
<gene>
    <name evidence="7" type="ORF">HXX76_006374</name>
</gene>
<protein>
    <recommendedName>
        <fullName evidence="6">EGF-like domain-containing protein</fullName>
    </recommendedName>
</protein>
<sequence>MKLKNSRRGPAALTAWCLCLFAAACVWRGSSAAALRQVLEAEPVQQHVVPTRKSCPRPCVNKGHCNYEKGRCECPWGYSGEACELDRMAACRQTQDDPGSCGFIWPKNCECFRECFRLYCGRYGTQTHMCSAGWGFDIGDSPCWLYGSGGGSANGTAAGGGTGGAGVTLLPAAAQNSSAYPEDPDHNTVWYSQIPELYGQTEYKPDMLLKDERRRHKSPYERPHLVWHRADHRAHPLSHCGPSRCSNGRGFCLQYDGRPQPECVCHFGFNGTQCEQVDQWEACWFSPDCGGHGTCHSGFCSCKDGRWGMACHRSAAVAPAVPGAIPDLRVATRFKIYMYDLPWEVAFPFEVQEDAHGRDPMYTSYEYFLKYFITDNVVRTENPYEAHLFYVPALNFFYSGNLRPPEHHLEAVMDHVKAAWPFYNRSGGRDHFVFLTGDRGACHIPRAMQDSMIKVVHFGMQKQGLNWTNMQHNQDYGCIRMLQDLVVPPHPNDHRPLWPVNAGAYFARISAAGGHDPGRNITFLFAGGVGEGEYSGGARQAVRALLLNVSDPAIMFVEGRRDDYVDLLWRSQFCLAAYGHGWGIRVMQAVQFGCVPVIIQDHVYQAFEDFLPYEEFSVRLPLRDVPRLLQLLRSYGPEQLAALRLGMAKYYRAFIWNRDHGGAAYEWTLAGLQRRAANLHAGLFRRHRRRRQG</sequence>
<evidence type="ECO:0000256" key="3">
    <source>
        <dbReference type="ARBA" id="ARBA00023034"/>
    </source>
</evidence>
<keyword evidence="8" id="KW-1185">Reference proteome</keyword>
<keyword evidence="4" id="KW-1015">Disulfide bond</keyword>
<evidence type="ECO:0000256" key="1">
    <source>
        <dbReference type="ARBA" id="ARBA00004323"/>
    </source>
</evidence>
<feature type="disulfide bond" evidence="4">
    <location>
        <begin position="55"/>
        <end position="65"/>
    </location>
</feature>
<dbReference type="Gene3D" id="2.10.25.10">
    <property type="entry name" value="Laminin"/>
    <property type="match status" value="1"/>
</dbReference>
<feature type="disulfide bond" evidence="4">
    <location>
        <begin position="265"/>
        <end position="274"/>
    </location>
</feature>
<dbReference type="SUPFAM" id="SSF57196">
    <property type="entry name" value="EGF/Laminin"/>
    <property type="match status" value="2"/>
</dbReference>
<feature type="chain" id="PRO_5032572577" description="EGF-like domain-containing protein" evidence="5">
    <location>
        <begin position="33"/>
        <end position="693"/>
    </location>
</feature>
<name>A0A835T106_CHLIN</name>
<dbReference type="PROSITE" id="PS00022">
    <property type="entry name" value="EGF_1"/>
    <property type="match status" value="2"/>
</dbReference>
<evidence type="ECO:0000256" key="5">
    <source>
        <dbReference type="SAM" id="SignalP"/>
    </source>
</evidence>
<feature type="disulfide bond" evidence="4">
    <location>
        <begin position="74"/>
        <end position="83"/>
    </location>
</feature>
<dbReference type="InterPro" id="IPR040911">
    <property type="entry name" value="Exostosin_GT47"/>
</dbReference>
<dbReference type="PANTHER" id="PTHR11062:SF376">
    <property type="entry name" value="EXOSTOSIN FAMILY PROTEIN"/>
    <property type="match status" value="1"/>
</dbReference>
<evidence type="ECO:0000313" key="7">
    <source>
        <dbReference type="EMBL" id="KAG2436854.1"/>
    </source>
</evidence>
<keyword evidence="5" id="KW-0732">Signal</keyword>
<dbReference type="Proteomes" id="UP000650467">
    <property type="component" value="Unassembled WGS sequence"/>
</dbReference>
<dbReference type="EMBL" id="JAEHOC010000012">
    <property type="protein sequence ID" value="KAG2436854.1"/>
    <property type="molecule type" value="Genomic_DNA"/>
</dbReference>
<comment type="caution">
    <text evidence="4">Lacks conserved residue(s) required for the propagation of feature annotation.</text>
</comment>
<evidence type="ECO:0000256" key="2">
    <source>
        <dbReference type="ARBA" id="ARBA00010271"/>
    </source>
</evidence>
<feature type="signal peptide" evidence="5">
    <location>
        <begin position="1"/>
        <end position="32"/>
    </location>
</feature>
<dbReference type="Pfam" id="PF03016">
    <property type="entry name" value="Exostosin_GT47"/>
    <property type="match status" value="1"/>
</dbReference>
<keyword evidence="3" id="KW-0333">Golgi apparatus</keyword>
<dbReference type="OrthoDB" id="1924787at2759"/>
<reference evidence="7" key="1">
    <citation type="journal article" date="2020" name="bioRxiv">
        <title>Comparative genomics of Chlamydomonas.</title>
        <authorList>
            <person name="Craig R.J."/>
            <person name="Hasan A.R."/>
            <person name="Ness R.W."/>
            <person name="Keightley P.D."/>
        </authorList>
    </citation>
    <scope>NUCLEOTIDE SEQUENCE</scope>
    <source>
        <strain evidence="7">SAG 7.73</strain>
    </source>
</reference>
<comment type="caution">
    <text evidence="7">The sequence shown here is derived from an EMBL/GenBank/DDBJ whole genome shotgun (WGS) entry which is preliminary data.</text>
</comment>
<feature type="domain" description="EGF-like" evidence="6">
    <location>
        <begin position="51"/>
        <end position="84"/>
    </location>
</feature>
<dbReference type="PROSITE" id="PS50026">
    <property type="entry name" value="EGF_3"/>
    <property type="match status" value="2"/>
</dbReference>
<dbReference type="GO" id="GO:0016757">
    <property type="term" value="F:glycosyltransferase activity"/>
    <property type="evidence" value="ECO:0007669"/>
    <property type="project" value="InterPro"/>
</dbReference>
<dbReference type="InterPro" id="IPR000742">
    <property type="entry name" value="EGF"/>
</dbReference>
<dbReference type="PROSITE" id="PS51257">
    <property type="entry name" value="PROKAR_LIPOPROTEIN"/>
    <property type="match status" value="1"/>
</dbReference>